<evidence type="ECO:0000259" key="2">
    <source>
        <dbReference type="SMART" id="SM00829"/>
    </source>
</evidence>
<dbReference type="OrthoDB" id="3509362at2759"/>
<dbReference type="PANTHER" id="PTHR44154:SF1">
    <property type="entry name" value="QUINONE OXIDOREDUCTASE"/>
    <property type="match status" value="1"/>
</dbReference>
<dbReference type="SUPFAM" id="SSF51735">
    <property type="entry name" value="NAD(P)-binding Rossmann-fold domains"/>
    <property type="match status" value="1"/>
</dbReference>
<name>A0A9P4HRB3_9PEZI</name>
<dbReference type="InterPro" id="IPR013154">
    <property type="entry name" value="ADH-like_N"/>
</dbReference>
<feature type="domain" description="Enoyl reductase (ER)" evidence="2">
    <location>
        <begin position="10"/>
        <end position="341"/>
    </location>
</feature>
<dbReference type="InterPro" id="IPR014182">
    <property type="entry name" value="ADH_Zn_typ-1"/>
</dbReference>
<dbReference type="Gene3D" id="3.90.180.10">
    <property type="entry name" value="Medium-chain alcohol dehydrogenases, catalytic domain"/>
    <property type="match status" value="1"/>
</dbReference>
<dbReference type="InterPro" id="IPR011032">
    <property type="entry name" value="GroES-like_sf"/>
</dbReference>
<dbReference type="Pfam" id="PF08240">
    <property type="entry name" value="ADH_N"/>
    <property type="match status" value="1"/>
</dbReference>
<dbReference type="GO" id="GO:0016491">
    <property type="term" value="F:oxidoreductase activity"/>
    <property type="evidence" value="ECO:0007669"/>
    <property type="project" value="InterPro"/>
</dbReference>
<dbReference type="SUPFAM" id="SSF50129">
    <property type="entry name" value="GroES-like"/>
    <property type="match status" value="1"/>
</dbReference>
<dbReference type="EMBL" id="ML978744">
    <property type="protein sequence ID" value="KAF2084171.1"/>
    <property type="molecule type" value="Genomic_DNA"/>
</dbReference>
<sequence>MRAIAVTEYGPISNLHAIAVPKPPEPTGFDVLISVKATSLNPIDTKVRAGIYDDYPTYYERSPSVPQILGFDGAGVVSAVGPDASSVGYKPGDHVFYSGSPIRQGANAEYQLVDARSVAHKPKSLDFAEAAALPLTWITAWESLVERLEIKKGERSGILIVNGAGGVGSVASQIARHILQLPVVVTTTSRPETTAFSKDMGATHTVNHHGDIVKQIEELQLDVPIRYVFITHSTTPYIAPAAAVCAPFGKVCTIVQTKELPMYGTEWMAKSMTFVWGLLGTKAWYGVDLESHGQILRKLADWIDDGVVRTHLKERLPLTADGIRKAHELVQGGKLMGKCALEVEGTEGRAFA</sequence>
<protein>
    <submittedName>
        <fullName evidence="3">Quinone oxidoreductase</fullName>
    </submittedName>
</protein>
<evidence type="ECO:0000256" key="1">
    <source>
        <dbReference type="ARBA" id="ARBA00022857"/>
    </source>
</evidence>
<dbReference type="SMART" id="SM00829">
    <property type="entry name" value="PKS_ER"/>
    <property type="match status" value="1"/>
</dbReference>
<reference evidence="3" key="1">
    <citation type="journal article" date="2020" name="Stud. Mycol.">
        <title>101 Dothideomycetes genomes: a test case for predicting lifestyles and emergence of pathogens.</title>
        <authorList>
            <person name="Haridas S."/>
            <person name="Albert R."/>
            <person name="Binder M."/>
            <person name="Bloem J."/>
            <person name="Labutti K."/>
            <person name="Salamov A."/>
            <person name="Andreopoulos B."/>
            <person name="Baker S."/>
            <person name="Barry K."/>
            <person name="Bills G."/>
            <person name="Bluhm B."/>
            <person name="Cannon C."/>
            <person name="Castanera R."/>
            <person name="Culley D."/>
            <person name="Daum C."/>
            <person name="Ezra D."/>
            <person name="Gonzalez J."/>
            <person name="Henrissat B."/>
            <person name="Kuo A."/>
            <person name="Liang C."/>
            <person name="Lipzen A."/>
            <person name="Lutzoni F."/>
            <person name="Magnuson J."/>
            <person name="Mondo S."/>
            <person name="Nolan M."/>
            <person name="Ohm R."/>
            <person name="Pangilinan J."/>
            <person name="Park H.-J."/>
            <person name="Ramirez L."/>
            <person name="Alfaro M."/>
            <person name="Sun H."/>
            <person name="Tritt A."/>
            <person name="Yoshinaga Y."/>
            <person name="Zwiers L.-H."/>
            <person name="Turgeon B."/>
            <person name="Goodwin S."/>
            <person name="Spatafora J."/>
            <person name="Crous P."/>
            <person name="Grigoriev I."/>
        </authorList>
    </citation>
    <scope>NUCLEOTIDE SEQUENCE</scope>
    <source>
        <strain evidence="3">CBS 121410</strain>
    </source>
</reference>
<dbReference type="InterPro" id="IPR020843">
    <property type="entry name" value="ER"/>
</dbReference>
<proteinExistence type="predicted"/>
<dbReference type="Pfam" id="PF13602">
    <property type="entry name" value="ADH_zinc_N_2"/>
    <property type="match status" value="1"/>
</dbReference>
<dbReference type="PANTHER" id="PTHR44154">
    <property type="entry name" value="QUINONE OXIDOREDUCTASE"/>
    <property type="match status" value="1"/>
</dbReference>
<dbReference type="CDD" id="cd08252">
    <property type="entry name" value="AL_MDR"/>
    <property type="match status" value="1"/>
</dbReference>
<keyword evidence="1" id="KW-0521">NADP</keyword>
<keyword evidence="4" id="KW-1185">Reference proteome</keyword>
<comment type="caution">
    <text evidence="3">The sequence shown here is derived from an EMBL/GenBank/DDBJ whole genome shotgun (WGS) entry which is preliminary data.</text>
</comment>
<accession>A0A9P4HRB3</accession>
<dbReference type="Proteomes" id="UP000799776">
    <property type="component" value="Unassembled WGS sequence"/>
</dbReference>
<evidence type="ECO:0000313" key="3">
    <source>
        <dbReference type="EMBL" id="KAF2084171.1"/>
    </source>
</evidence>
<evidence type="ECO:0000313" key="4">
    <source>
        <dbReference type="Proteomes" id="UP000799776"/>
    </source>
</evidence>
<dbReference type="GO" id="GO:0008270">
    <property type="term" value="F:zinc ion binding"/>
    <property type="evidence" value="ECO:0007669"/>
    <property type="project" value="InterPro"/>
</dbReference>
<dbReference type="Gene3D" id="3.40.50.720">
    <property type="entry name" value="NAD(P)-binding Rossmann-like Domain"/>
    <property type="match status" value="1"/>
</dbReference>
<dbReference type="AlphaFoldDB" id="A0A9P4HRB3"/>
<gene>
    <name evidence="3" type="ORF">K490DRAFT_49764</name>
</gene>
<dbReference type="InterPro" id="IPR036291">
    <property type="entry name" value="NAD(P)-bd_dom_sf"/>
</dbReference>
<dbReference type="InterPro" id="IPR051603">
    <property type="entry name" value="Zinc-ADH_QOR/CCCR"/>
</dbReference>
<organism evidence="3 4">
    <name type="scientific">Saccharata proteae CBS 121410</name>
    <dbReference type="NCBI Taxonomy" id="1314787"/>
    <lineage>
        <taxon>Eukaryota</taxon>
        <taxon>Fungi</taxon>
        <taxon>Dikarya</taxon>
        <taxon>Ascomycota</taxon>
        <taxon>Pezizomycotina</taxon>
        <taxon>Dothideomycetes</taxon>
        <taxon>Dothideomycetes incertae sedis</taxon>
        <taxon>Botryosphaeriales</taxon>
        <taxon>Saccharataceae</taxon>
        <taxon>Saccharata</taxon>
    </lineage>
</organism>